<proteinExistence type="predicted"/>
<gene>
    <name evidence="1" type="ORF">QFC24_000880</name>
</gene>
<sequence>MSGETTKSKSASKRKQPESDVVDEFATKTEPKQKKQKKSKNKSEKQVVEGQELTELVTEEIKEAKKSKKASKKAKKEEPEVPVAGTEAAPVESTEEKTEAPVEQEEPMTEGDATEAATSGEVPKKKKERKRNKNNRKQTGQDEAANKTDTGNGTPEEDASLTEQAQKGIQYAWLYTHRNLKSLPEGEAKDDGTYWKFNKARQGWLWKNVWNEEIVRTMCKEGGREEDVDYQLPF</sequence>
<reference evidence="1" key="1">
    <citation type="submission" date="2023-04" db="EMBL/GenBank/DDBJ databases">
        <title>Draft Genome sequencing of Naganishia species isolated from polar environments using Oxford Nanopore Technology.</title>
        <authorList>
            <person name="Leo P."/>
            <person name="Venkateswaran K."/>
        </authorList>
    </citation>
    <scope>NUCLEOTIDE SEQUENCE</scope>
    <source>
        <strain evidence="1">DBVPG 5303</strain>
    </source>
</reference>
<dbReference type="EMBL" id="JASBWV010000002">
    <property type="protein sequence ID" value="KAJ9127471.1"/>
    <property type="molecule type" value="Genomic_DNA"/>
</dbReference>
<protein>
    <submittedName>
        <fullName evidence="1">Uncharacterized protein</fullName>
    </submittedName>
</protein>
<dbReference type="Proteomes" id="UP001234202">
    <property type="component" value="Unassembled WGS sequence"/>
</dbReference>
<evidence type="ECO:0000313" key="2">
    <source>
        <dbReference type="Proteomes" id="UP001234202"/>
    </source>
</evidence>
<keyword evidence="2" id="KW-1185">Reference proteome</keyword>
<comment type="caution">
    <text evidence="1">The sequence shown here is derived from an EMBL/GenBank/DDBJ whole genome shotgun (WGS) entry which is preliminary data.</text>
</comment>
<name>A0ACC2XVN2_9TREE</name>
<organism evidence="1 2">
    <name type="scientific">Naganishia onofrii</name>
    <dbReference type="NCBI Taxonomy" id="1851511"/>
    <lineage>
        <taxon>Eukaryota</taxon>
        <taxon>Fungi</taxon>
        <taxon>Dikarya</taxon>
        <taxon>Basidiomycota</taxon>
        <taxon>Agaricomycotina</taxon>
        <taxon>Tremellomycetes</taxon>
        <taxon>Filobasidiales</taxon>
        <taxon>Filobasidiaceae</taxon>
        <taxon>Naganishia</taxon>
    </lineage>
</organism>
<evidence type="ECO:0000313" key="1">
    <source>
        <dbReference type="EMBL" id="KAJ9127471.1"/>
    </source>
</evidence>
<accession>A0ACC2XVN2</accession>